<feature type="compositionally biased region" description="Low complexity" evidence="1">
    <location>
        <begin position="29"/>
        <end position="40"/>
    </location>
</feature>
<organism evidence="3">
    <name type="scientific">Bigelowiella natans</name>
    <name type="common">Pedinomonas minutissima</name>
    <name type="synonym">Chlorarachnion sp. (strain CCMP621)</name>
    <dbReference type="NCBI Taxonomy" id="227086"/>
    <lineage>
        <taxon>Eukaryota</taxon>
        <taxon>Sar</taxon>
        <taxon>Rhizaria</taxon>
        <taxon>Cercozoa</taxon>
        <taxon>Chlorarachniophyceae</taxon>
        <taxon>Bigelowiella</taxon>
    </lineage>
</organism>
<reference evidence="3" key="1">
    <citation type="submission" date="2021-01" db="EMBL/GenBank/DDBJ databases">
        <authorList>
            <person name="Corre E."/>
            <person name="Pelletier E."/>
            <person name="Niang G."/>
            <person name="Scheremetjew M."/>
            <person name="Finn R."/>
            <person name="Kale V."/>
            <person name="Holt S."/>
            <person name="Cochrane G."/>
            <person name="Meng A."/>
            <person name="Brown T."/>
            <person name="Cohen L."/>
        </authorList>
    </citation>
    <scope>NUCLEOTIDE SEQUENCE</scope>
    <source>
        <strain evidence="3">CCMP1258.1</strain>
    </source>
</reference>
<evidence type="ECO:0000313" key="3">
    <source>
        <dbReference type="EMBL" id="CAD9580950.1"/>
    </source>
</evidence>
<feature type="region of interest" description="Disordered" evidence="1">
    <location>
        <begin position="256"/>
        <end position="276"/>
    </location>
</feature>
<proteinExistence type="predicted"/>
<dbReference type="AlphaFoldDB" id="A0A7S2KM28"/>
<name>A0A7S2KM28_BIGNA</name>
<protein>
    <submittedName>
        <fullName evidence="3">Uncharacterized protein</fullName>
    </submittedName>
</protein>
<dbReference type="EMBL" id="HBHA01001839">
    <property type="protein sequence ID" value="CAD9580950.1"/>
    <property type="molecule type" value="Transcribed_RNA"/>
</dbReference>
<feature type="transmembrane region" description="Helical" evidence="2">
    <location>
        <begin position="377"/>
        <end position="395"/>
    </location>
</feature>
<feature type="transmembrane region" description="Helical" evidence="2">
    <location>
        <begin position="341"/>
        <end position="371"/>
    </location>
</feature>
<evidence type="ECO:0000256" key="1">
    <source>
        <dbReference type="SAM" id="MobiDB-lite"/>
    </source>
</evidence>
<feature type="transmembrane region" description="Helical" evidence="2">
    <location>
        <begin position="127"/>
        <end position="148"/>
    </location>
</feature>
<keyword evidence="2" id="KW-0812">Transmembrane</keyword>
<accession>A0A7S2KM28</accession>
<keyword evidence="2" id="KW-0472">Membrane</keyword>
<evidence type="ECO:0000256" key="2">
    <source>
        <dbReference type="SAM" id="Phobius"/>
    </source>
</evidence>
<sequence length="443" mass="50230">MSVIVECLHLRTFFRPSGWKIMKITSTPMSFSRSSPSLSSDTLNMDSKGRHSKSASFSNNRKICVPKDVPAPFRVSIFDLVSGAVNEDIDPLECETEMEITSTVMLALGLPGHEHLRSSPRLQLFEYIVQPGVVLAVLMYLLLTRFLYGMVPAWRCLWRWMLWGGIYSQLGPMYHLLSRCKRTEYGAPQQMDLIFFGYLVHNSPPSHHCVRVCGASIEEANGVYVREGARDGAPQYIRRIKGKQYCICRRTRRRPEKQGLQGHQRSGGSNANSSRASGFMESKWWITQVDAAGIKAEKRYYAAIAENTGYCPPETGWTSSRGQNSQVPRVKSHTQGPVQRIAMGIIATALDLFSVGSIVYGLSIAVVVAFVDTLTPTKALAGSITGWMACLYLLGRGWIRSRRYWQYLELLWQRKRCMHGPRRWECKICEDRKVRKCGKQILW</sequence>
<feature type="compositionally biased region" description="Low complexity" evidence="1">
    <location>
        <begin position="266"/>
        <end position="276"/>
    </location>
</feature>
<gene>
    <name evidence="3" type="ORF">BIGN1055_LOCUS1175</name>
</gene>
<keyword evidence="2" id="KW-1133">Transmembrane helix</keyword>
<feature type="region of interest" description="Disordered" evidence="1">
    <location>
        <begin position="29"/>
        <end position="55"/>
    </location>
</feature>